<keyword evidence="3" id="KW-1185">Reference proteome</keyword>
<evidence type="ECO:0000256" key="1">
    <source>
        <dbReference type="SAM" id="MobiDB-lite"/>
    </source>
</evidence>
<comment type="caution">
    <text evidence="2">The sequence shown here is derived from an EMBL/GenBank/DDBJ whole genome shotgun (WGS) entry which is preliminary data.</text>
</comment>
<evidence type="ECO:0000313" key="2">
    <source>
        <dbReference type="EMBL" id="KAI3537952.1"/>
    </source>
</evidence>
<dbReference type="AlphaFoldDB" id="A0A9Q0AVV5"/>
<reference evidence="2" key="1">
    <citation type="submission" date="2019-01" db="EMBL/GenBank/DDBJ databases">
        <title>Colletotrichum abscissum LGMF1257.</title>
        <authorList>
            <person name="Baroncelli R."/>
        </authorList>
    </citation>
    <scope>NUCLEOTIDE SEQUENCE</scope>
    <source>
        <strain evidence="2">Ca142</strain>
    </source>
</reference>
<accession>A0A9Q0AVV5</accession>
<organism evidence="2 3">
    <name type="scientific">Colletotrichum abscissum</name>
    <dbReference type="NCBI Taxonomy" id="1671311"/>
    <lineage>
        <taxon>Eukaryota</taxon>
        <taxon>Fungi</taxon>
        <taxon>Dikarya</taxon>
        <taxon>Ascomycota</taxon>
        <taxon>Pezizomycotina</taxon>
        <taxon>Sordariomycetes</taxon>
        <taxon>Hypocreomycetidae</taxon>
        <taxon>Glomerellales</taxon>
        <taxon>Glomerellaceae</taxon>
        <taxon>Colletotrichum</taxon>
        <taxon>Colletotrichum acutatum species complex</taxon>
    </lineage>
</organism>
<feature type="compositionally biased region" description="Basic and acidic residues" evidence="1">
    <location>
        <begin position="171"/>
        <end position="181"/>
    </location>
</feature>
<dbReference type="EMBL" id="SDAQ01000110">
    <property type="protein sequence ID" value="KAI3537952.1"/>
    <property type="molecule type" value="Genomic_DNA"/>
</dbReference>
<sequence length="181" mass="20094">MEVKAQHGVALFHRAHCGPRCGGRSQLCQAIYYLAVDVADRWTGALMRIRFPEKDGNKSLYTQSGRKTWTRFGDGGTVGALTASLSALQAFALYFPNIIIFLGLENPTHEREGAVRLTTGQIAPSRGSPFQDHQLCHFPSVMFRSTSSQTREDSLDLARGSRIRGQTRGQRRLEPAKTDVE</sequence>
<proteinExistence type="predicted"/>
<protein>
    <submittedName>
        <fullName evidence="2">Uncharacterized protein</fullName>
    </submittedName>
</protein>
<feature type="region of interest" description="Disordered" evidence="1">
    <location>
        <begin position="147"/>
        <end position="181"/>
    </location>
</feature>
<dbReference type="Proteomes" id="UP001056436">
    <property type="component" value="Unassembled WGS sequence"/>
</dbReference>
<evidence type="ECO:0000313" key="3">
    <source>
        <dbReference type="Proteomes" id="UP001056436"/>
    </source>
</evidence>
<name>A0A9Q0AVV5_9PEZI</name>
<gene>
    <name evidence="2" type="ORF">CABS02_11957</name>
</gene>